<feature type="transmembrane region" description="Helical" evidence="11">
    <location>
        <begin position="125"/>
        <end position="141"/>
    </location>
</feature>
<feature type="transmembrane region" description="Helical" evidence="11">
    <location>
        <begin position="147"/>
        <end position="166"/>
    </location>
</feature>
<dbReference type="GO" id="GO:0051301">
    <property type="term" value="P:cell division"/>
    <property type="evidence" value="ECO:0007669"/>
    <property type="project" value="InterPro"/>
</dbReference>
<keyword evidence="6 11" id="KW-0133">Cell shape</keyword>
<feature type="transmembrane region" description="Helical" evidence="11">
    <location>
        <begin position="347"/>
        <end position="368"/>
    </location>
</feature>
<dbReference type="Pfam" id="PF01098">
    <property type="entry name" value="FTSW_RODA_SPOVE"/>
    <property type="match status" value="1"/>
</dbReference>
<name>F6D995_THICA</name>
<evidence type="ECO:0000313" key="12">
    <source>
        <dbReference type="EMBL" id="AEG32022.1"/>
    </source>
</evidence>
<dbReference type="HAMAP" id="MF_02079">
    <property type="entry name" value="PGT_RodA"/>
    <property type="match status" value="1"/>
</dbReference>
<feature type="transmembrane region" description="Helical" evidence="11">
    <location>
        <begin position="173"/>
        <end position="203"/>
    </location>
</feature>
<keyword evidence="5 11" id="KW-0812">Transmembrane</keyword>
<evidence type="ECO:0000256" key="11">
    <source>
        <dbReference type="HAMAP-Rule" id="MF_02079"/>
    </source>
</evidence>
<dbReference type="NCBIfam" id="TIGR02210">
    <property type="entry name" value="rodA_shape"/>
    <property type="match status" value="1"/>
</dbReference>
<sequence>MIDRFGQSQNGSPYVRPRNWLARLHLDGWLLFGLAILMTIGLMTIYSASGADIQVAKNHAIRMGIAIVLMIAFAQIPPAWLKIATPWFFFAGFIMLIAVLIAGDMGKGAQRWLDLGFVRFQPSEMMKIVLPMMIAWLFFSHDLRIHPFRFLLGILLTTLTAGMIFLQPDLGTSLLIAMSGLFVVFLAGLPWKLILGALAAILASAPIAWNFLHAYQQQRILTFLNPESDPLGSGYHIIQSKIAIGSGGIDGKGFLGSTQAHLEFLPESTTDFIFSVFAEEFGLIGVIGLLLVYLFILVRGLVIAYQAQERFTQLVAASFTLTFFVYILVNIGMVSGLFPVVGLPLPLMSYGGTSMVTLLISFGILMSIHTHKKLLSTNTDQANV</sequence>
<keyword evidence="13" id="KW-1185">Reference proteome</keyword>
<keyword evidence="3 11" id="KW-0328">Glycosyltransferase</keyword>
<evidence type="ECO:0000256" key="1">
    <source>
        <dbReference type="ARBA" id="ARBA00004141"/>
    </source>
</evidence>
<dbReference type="GO" id="GO:0015648">
    <property type="term" value="F:lipid-linked peptidoglycan transporter activity"/>
    <property type="evidence" value="ECO:0007669"/>
    <property type="project" value="TreeGrafter"/>
</dbReference>
<gene>
    <name evidence="11" type="primary">mrdB</name>
    <name evidence="11" type="synonym">rodA</name>
    <name evidence="12" type="ordered locus">Thicy_1255</name>
</gene>
<dbReference type="STRING" id="717773.Thicy_1255"/>
<feature type="transmembrane region" description="Helical" evidence="11">
    <location>
        <begin position="29"/>
        <end position="48"/>
    </location>
</feature>
<evidence type="ECO:0000256" key="6">
    <source>
        <dbReference type="ARBA" id="ARBA00022960"/>
    </source>
</evidence>
<dbReference type="HOGENOM" id="CLU_029243_2_2_6"/>
<dbReference type="PROSITE" id="PS00428">
    <property type="entry name" value="FTSW_RODA_SPOVE"/>
    <property type="match status" value="1"/>
</dbReference>
<evidence type="ECO:0000256" key="10">
    <source>
        <dbReference type="ARBA" id="ARBA00023316"/>
    </source>
</evidence>
<keyword evidence="9 11" id="KW-0472">Membrane</keyword>
<dbReference type="PANTHER" id="PTHR30474:SF1">
    <property type="entry name" value="PEPTIDOGLYCAN GLYCOSYLTRANSFERASE MRDB"/>
    <property type="match status" value="1"/>
</dbReference>
<evidence type="ECO:0000256" key="7">
    <source>
        <dbReference type="ARBA" id="ARBA00022984"/>
    </source>
</evidence>
<dbReference type="AlphaFoldDB" id="F6D995"/>
<proteinExistence type="inferred from homology"/>
<reference evidence="12 13" key="1">
    <citation type="submission" date="2011-05" db="EMBL/GenBank/DDBJ databases">
        <title>Complete sequence of Thioalkalimicrobium cyclicum ALM1.</title>
        <authorList>
            <consortium name="US DOE Joint Genome Institute"/>
            <person name="Lucas S."/>
            <person name="Han J."/>
            <person name="Lapidus A."/>
            <person name="Cheng J.-F."/>
            <person name="Goodwin L."/>
            <person name="Pitluck S."/>
            <person name="Peters L."/>
            <person name="Mikhailova N."/>
            <person name="Davenport K."/>
            <person name="Han C."/>
            <person name="Tapia R."/>
            <person name="Land M."/>
            <person name="Hauser L."/>
            <person name="Kyrpides N."/>
            <person name="Ivanova N."/>
            <person name="Pagani I."/>
            <person name="Kappler U."/>
            <person name="Woyke T."/>
        </authorList>
    </citation>
    <scope>NUCLEOTIDE SEQUENCE [LARGE SCALE GENOMIC DNA]</scope>
    <source>
        <strain evidence="13">DSM 14477 / JCM 11371 / ALM1</strain>
    </source>
</reference>
<protein>
    <recommendedName>
        <fullName evidence="11">Peptidoglycan glycosyltransferase MrdB</fullName>
        <shortName evidence="11">PGT</shortName>
        <ecNumber evidence="11">2.4.99.28</ecNumber>
    </recommendedName>
    <alternativeName>
        <fullName evidence="11">Cell elongation protein RodA</fullName>
    </alternativeName>
    <alternativeName>
        <fullName evidence="11">Cell wall polymerase</fullName>
    </alternativeName>
    <alternativeName>
        <fullName evidence="11">Peptidoglycan polymerase</fullName>
        <shortName evidence="11">PG polymerase</shortName>
    </alternativeName>
</protein>
<comment type="catalytic activity">
    <reaction evidence="11">
        <text>[GlcNAc-(1-&gt;4)-Mur2Ac(oyl-L-Ala-gamma-D-Glu-L-Lys-D-Ala-D-Ala)](n)-di-trans,octa-cis-undecaprenyl diphosphate + beta-D-GlcNAc-(1-&gt;4)-Mur2Ac(oyl-L-Ala-gamma-D-Glu-L-Lys-D-Ala-D-Ala)-di-trans,octa-cis-undecaprenyl diphosphate = [GlcNAc-(1-&gt;4)-Mur2Ac(oyl-L-Ala-gamma-D-Glu-L-Lys-D-Ala-D-Ala)](n+1)-di-trans,octa-cis-undecaprenyl diphosphate + di-trans,octa-cis-undecaprenyl diphosphate + H(+)</text>
        <dbReference type="Rhea" id="RHEA:23708"/>
        <dbReference type="Rhea" id="RHEA-COMP:9602"/>
        <dbReference type="Rhea" id="RHEA-COMP:9603"/>
        <dbReference type="ChEBI" id="CHEBI:15378"/>
        <dbReference type="ChEBI" id="CHEBI:58405"/>
        <dbReference type="ChEBI" id="CHEBI:60033"/>
        <dbReference type="ChEBI" id="CHEBI:78435"/>
        <dbReference type="EC" id="2.4.99.28"/>
    </reaction>
</comment>
<dbReference type="GO" id="GO:0032153">
    <property type="term" value="C:cell division site"/>
    <property type="evidence" value="ECO:0007669"/>
    <property type="project" value="TreeGrafter"/>
</dbReference>
<dbReference type="EC" id="2.4.99.28" evidence="11"/>
<evidence type="ECO:0000313" key="13">
    <source>
        <dbReference type="Proteomes" id="UP000009232"/>
    </source>
</evidence>
<keyword evidence="7 11" id="KW-0573">Peptidoglycan synthesis</keyword>
<keyword evidence="8 11" id="KW-1133">Transmembrane helix</keyword>
<evidence type="ECO:0000256" key="9">
    <source>
        <dbReference type="ARBA" id="ARBA00023136"/>
    </source>
</evidence>
<evidence type="ECO:0000256" key="3">
    <source>
        <dbReference type="ARBA" id="ARBA00022676"/>
    </source>
</evidence>
<dbReference type="InterPro" id="IPR018365">
    <property type="entry name" value="Cell_cycle_FtsW-rel_CS"/>
</dbReference>
<comment type="similarity">
    <text evidence="11">Belongs to the SEDS family. MrdB/RodA subfamily.</text>
</comment>
<dbReference type="PANTHER" id="PTHR30474">
    <property type="entry name" value="CELL CYCLE PROTEIN"/>
    <property type="match status" value="1"/>
</dbReference>
<feature type="transmembrane region" description="Helical" evidence="11">
    <location>
        <begin position="314"/>
        <end position="341"/>
    </location>
</feature>
<accession>F6D995</accession>
<dbReference type="UniPathway" id="UPA00219"/>
<comment type="subcellular location">
    <subcellularLocation>
        <location evidence="11">Cell inner membrane</location>
        <topology evidence="11">Multi-pass membrane protein</topology>
    </subcellularLocation>
    <subcellularLocation>
        <location evidence="1">Membrane</location>
        <topology evidence="1">Multi-pass membrane protein</topology>
    </subcellularLocation>
</comment>
<dbReference type="eggNOG" id="COG0772">
    <property type="taxonomic scope" value="Bacteria"/>
</dbReference>
<dbReference type="GO" id="GO:0008360">
    <property type="term" value="P:regulation of cell shape"/>
    <property type="evidence" value="ECO:0007669"/>
    <property type="project" value="UniProtKB-KW"/>
</dbReference>
<keyword evidence="4 11" id="KW-0808">Transferase</keyword>
<organism evidence="12 13">
    <name type="scientific">Thiomicrospira cyclica (strain DSM 14477 / JCM 11371 / ALM1)</name>
    <name type="common">Thioalkalimicrobium cyclicum</name>
    <dbReference type="NCBI Taxonomy" id="717773"/>
    <lineage>
        <taxon>Bacteria</taxon>
        <taxon>Pseudomonadati</taxon>
        <taxon>Pseudomonadota</taxon>
        <taxon>Gammaproteobacteria</taxon>
        <taxon>Thiotrichales</taxon>
        <taxon>Piscirickettsiaceae</taxon>
        <taxon>Thiomicrospira</taxon>
    </lineage>
</organism>
<dbReference type="GO" id="GO:0009252">
    <property type="term" value="P:peptidoglycan biosynthetic process"/>
    <property type="evidence" value="ECO:0007669"/>
    <property type="project" value="UniProtKB-UniRule"/>
</dbReference>
<dbReference type="EMBL" id="CP002776">
    <property type="protein sequence ID" value="AEG32022.1"/>
    <property type="molecule type" value="Genomic_DNA"/>
</dbReference>
<evidence type="ECO:0000256" key="4">
    <source>
        <dbReference type="ARBA" id="ARBA00022679"/>
    </source>
</evidence>
<keyword evidence="2 11" id="KW-1003">Cell membrane</keyword>
<evidence type="ECO:0000256" key="2">
    <source>
        <dbReference type="ARBA" id="ARBA00022475"/>
    </source>
</evidence>
<dbReference type="GO" id="GO:0071555">
    <property type="term" value="P:cell wall organization"/>
    <property type="evidence" value="ECO:0007669"/>
    <property type="project" value="UniProtKB-KW"/>
</dbReference>
<dbReference type="GO" id="GO:0005886">
    <property type="term" value="C:plasma membrane"/>
    <property type="evidence" value="ECO:0007669"/>
    <property type="project" value="UniProtKB-SubCell"/>
</dbReference>
<dbReference type="InterPro" id="IPR001182">
    <property type="entry name" value="FtsW/RodA"/>
</dbReference>
<dbReference type="Proteomes" id="UP000009232">
    <property type="component" value="Chromosome"/>
</dbReference>
<feature type="transmembrane region" description="Helical" evidence="11">
    <location>
        <begin position="281"/>
        <end position="302"/>
    </location>
</feature>
<feature type="transmembrane region" description="Helical" evidence="11">
    <location>
        <begin position="60"/>
        <end position="81"/>
    </location>
</feature>
<dbReference type="KEGG" id="tcy:Thicy_1255"/>
<dbReference type="RefSeq" id="WP_013835798.1">
    <property type="nucleotide sequence ID" value="NC_015581.1"/>
</dbReference>
<comment type="function">
    <text evidence="11">Peptidoglycan polymerase that is essential for cell wall elongation.</text>
</comment>
<keyword evidence="11" id="KW-0997">Cell inner membrane</keyword>
<comment type="pathway">
    <text evidence="11">Cell wall biogenesis; peptidoglycan biosynthesis.</text>
</comment>
<evidence type="ECO:0000256" key="8">
    <source>
        <dbReference type="ARBA" id="ARBA00022989"/>
    </source>
</evidence>
<feature type="transmembrane region" description="Helical" evidence="11">
    <location>
        <begin position="87"/>
        <end position="105"/>
    </location>
</feature>
<dbReference type="OrthoDB" id="9768187at2"/>
<keyword evidence="10 11" id="KW-0961">Cell wall biogenesis/degradation</keyword>
<dbReference type="InterPro" id="IPR011923">
    <property type="entry name" value="RodA/MrdB"/>
</dbReference>
<dbReference type="GO" id="GO:0008955">
    <property type="term" value="F:peptidoglycan glycosyltransferase activity"/>
    <property type="evidence" value="ECO:0007669"/>
    <property type="project" value="UniProtKB-UniRule"/>
</dbReference>
<evidence type="ECO:0000256" key="5">
    <source>
        <dbReference type="ARBA" id="ARBA00022692"/>
    </source>
</evidence>